<sequence>MVHDNCRHSMGFQDRIRKSLTGGGDSSDPPEYRCNGCQGRFNSNRSPRHARCPECDSDDVELLANPDRAEGSHPLDPRSNDDAGDSVDAESVQSDAAAEASTGEEAAPSTAPDTTDAAAETASGGATDESDDATTDGPGDDEAAVVSELMTTGQYRCQDCREAFNQDGPDLVCPDCGSTDIKERF</sequence>
<dbReference type="Proteomes" id="UP001500420">
    <property type="component" value="Unassembled WGS sequence"/>
</dbReference>
<gene>
    <name evidence="2" type="ORF">GCM10009020_11590</name>
</gene>
<evidence type="ECO:0000313" key="2">
    <source>
        <dbReference type="EMBL" id="GAA0667647.1"/>
    </source>
</evidence>
<dbReference type="AlphaFoldDB" id="A0AAV3T8J6"/>
<organism evidence="2 3">
    <name type="scientific">Natronoarchaeum mannanilyticum</name>
    <dbReference type="NCBI Taxonomy" id="926360"/>
    <lineage>
        <taxon>Archaea</taxon>
        <taxon>Methanobacteriati</taxon>
        <taxon>Methanobacteriota</taxon>
        <taxon>Stenosarchaea group</taxon>
        <taxon>Halobacteria</taxon>
        <taxon>Halobacteriales</taxon>
        <taxon>Natronoarchaeaceae</taxon>
    </lineage>
</organism>
<reference evidence="2 3" key="1">
    <citation type="journal article" date="2019" name="Int. J. Syst. Evol. Microbiol.">
        <title>The Global Catalogue of Microorganisms (GCM) 10K type strain sequencing project: providing services to taxonomists for standard genome sequencing and annotation.</title>
        <authorList>
            <consortium name="The Broad Institute Genomics Platform"/>
            <consortium name="The Broad Institute Genome Sequencing Center for Infectious Disease"/>
            <person name="Wu L."/>
            <person name="Ma J."/>
        </authorList>
    </citation>
    <scope>NUCLEOTIDE SEQUENCE [LARGE SCALE GENOMIC DNA]</scope>
    <source>
        <strain evidence="2 3">JCM 16328</strain>
    </source>
</reference>
<keyword evidence="3" id="KW-1185">Reference proteome</keyword>
<feature type="compositionally biased region" description="Acidic residues" evidence="1">
    <location>
        <begin position="128"/>
        <end position="143"/>
    </location>
</feature>
<evidence type="ECO:0000256" key="1">
    <source>
        <dbReference type="SAM" id="MobiDB-lite"/>
    </source>
</evidence>
<comment type="caution">
    <text evidence="2">The sequence shown here is derived from an EMBL/GenBank/DDBJ whole genome shotgun (WGS) entry which is preliminary data.</text>
</comment>
<name>A0AAV3T8J6_9EURY</name>
<accession>A0AAV3T8J6</accession>
<feature type="compositionally biased region" description="Basic and acidic residues" evidence="1">
    <location>
        <begin position="67"/>
        <end position="81"/>
    </location>
</feature>
<protein>
    <recommendedName>
        <fullName evidence="4">Rubrerythrin-like domain-containing protein</fullName>
    </recommendedName>
</protein>
<evidence type="ECO:0000313" key="3">
    <source>
        <dbReference type="Proteomes" id="UP001500420"/>
    </source>
</evidence>
<feature type="compositionally biased region" description="Low complexity" evidence="1">
    <location>
        <begin position="96"/>
        <end position="127"/>
    </location>
</feature>
<proteinExistence type="predicted"/>
<evidence type="ECO:0008006" key="4">
    <source>
        <dbReference type="Google" id="ProtNLM"/>
    </source>
</evidence>
<feature type="region of interest" description="Disordered" evidence="1">
    <location>
        <begin position="1"/>
        <end position="146"/>
    </location>
</feature>
<dbReference type="Gene3D" id="2.20.28.10">
    <property type="match status" value="1"/>
</dbReference>
<dbReference type="EMBL" id="BAAADV010000001">
    <property type="protein sequence ID" value="GAA0667647.1"/>
    <property type="molecule type" value="Genomic_DNA"/>
</dbReference>